<reference evidence="1" key="1">
    <citation type="submission" date="2017-04" db="EMBL/GenBank/DDBJ databases">
        <authorList>
            <person name="Varghese N."/>
            <person name="Submissions S."/>
        </authorList>
    </citation>
    <scope>NUCLEOTIDE SEQUENCE</scope>
    <source>
        <strain evidence="1">WTE2008</strain>
    </source>
</reference>
<evidence type="ECO:0000313" key="2">
    <source>
        <dbReference type="Proteomes" id="UP000192328"/>
    </source>
</evidence>
<protein>
    <submittedName>
        <fullName evidence="1">Diguanylate cyclase (GGDEF) domain-containing protein</fullName>
    </submittedName>
</protein>
<proteinExistence type="predicted"/>
<evidence type="ECO:0000313" key="1">
    <source>
        <dbReference type="EMBL" id="SMC54518.1"/>
    </source>
</evidence>
<accession>A0AC61PKJ6</accession>
<keyword evidence="2" id="KW-1185">Reference proteome</keyword>
<organism evidence="1 2">
    <name type="scientific">Aristaeella lactis</name>
    <dbReference type="NCBI Taxonomy" id="3046383"/>
    <lineage>
        <taxon>Bacteria</taxon>
        <taxon>Bacillati</taxon>
        <taxon>Bacillota</taxon>
        <taxon>Clostridia</taxon>
        <taxon>Eubacteriales</taxon>
        <taxon>Aristaeellaceae</taxon>
        <taxon>Aristaeella</taxon>
    </lineage>
</organism>
<sequence length="443" mass="50180">MRRFSFLMLFFSLIVTAALLYTTFNTVKAFRGLSEATGDYIELASAADALMDASDYLTEEVQRYTVISDRTHLDNYFREAETDRRRERALAIMFRNAPDSPALGQLQAAMKESMELMSREYYAMRLMLDAAGDTDIPAALQDVQLTEEDLALDAEAKVDKARMMMHDTEYYAQKSRIRENMQECVDTLTGSTQKVRDEMQAWTDRSLKWMIILLVVQSICIFKILWLFSHLGVVPLLKAVGHIRKDEKLPVTGAQEFRYLAETYNRMYHTYKKNIESLSFKASHDELTGVYNRAGYELIRANVDIATTALLILDVNFFKEINDTSGHETGDEALKKISRVLTENFRSDDYICRIGGDEFAVFMVHLKDHPEELIRRKVDQVNAALADTADGSPAVSMSVGAAVGDESITDSQELFHRADAALYHVKENGRQGCCIYGDEISGS</sequence>
<dbReference type="Proteomes" id="UP000192328">
    <property type="component" value="Unassembled WGS sequence"/>
</dbReference>
<gene>
    <name evidence="1" type="ORF">SAMN06297397_1360</name>
</gene>
<comment type="caution">
    <text evidence="1">The sequence shown here is derived from an EMBL/GenBank/DDBJ whole genome shotgun (WGS) entry which is preliminary data.</text>
</comment>
<dbReference type="EMBL" id="FWXZ01000002">
    <property type="protein sequence ID" value="SMC54518.1"/>
    <property type="molecule type" value="Genomic_DNA"/>
</dbReference>
<name>A0AC61PKJ6_9FIRM</name>